<evidence type="ECO:0000313" key="2">
    <source>
        <dbReference type="EMBL" id="KAL2071759.1"/>
    </source>
</evidence>
<dbReference type="EMBL" id="JAZHXI010000005">
    <property type="protein sequence ID" value="KAL2071759.1"/>
    <property type="molecule type" value="Genomic_DNA"/>
</dbReference>
<dbReference type="Proteomes" id="UP001595075">
    <property type="component" value="Unassembled WGS sequence"/>
</dbReference>
<feature type="region of interest" description="Disordered" evidence="1">
    <location>
        <begin position="15"/>
        <end position="71"/>
    </location>
</feature>
<comment type="caution">
    <text evidence="2">The sequence shown here is derived from an EMBL/GenBank/DDBJ whole genome shotgun (WGS) entry which is preliminary data.</text>
</comment>
<evidence type="ECO:0000313" key="3">
    <source>
        <dbReference type="Proteomes" id="UP001595075"/>
    </source>
</evidence>
<proteinExistence type="predicted"/>
<accession>A0ABR4CPK6</accession>
<name>A0ABR4CPK6_9HELO</name>
<reference evidence="2 3" key="1">
    <citation type="journal article" date="2024" name="Commun. Biol.">
        <title>Comparative genomic analysis of thermophilic fungi reveals convergent evolutionary adaptations and gene losses.</title>
        <authorList>
            <person name="Steindorff A.S."/>
            <person name="Aguilar-Pontes M.V."/>
            <person name="Robinson A.J."/>
            <person name="Andreopoulos B."/>
            <person name="LaButti K."/>
            <person name="Kuo A."/>
            <person name="Mondo S."/>
            <person name="Riley R."/>
            <person name="Otillar R."/>
            <person name="Haridas S."/>
            <person name="Lipzen A."/>
            <person name="Grimwood J."/>
            <person name="Schmutz J."/>
            <person name="Clum A."/>
            <person name="Reid I.D."/>
            <person name="Moisan M.C."/>
            <person name="Butler G."/>
            <person name="Nguyen T.T.M."/>
            <person name="Dewar K."/>
            <person name="Conant G."/>
            <person name="Drula E."/>
            <person name="Henrissat B."/>
            <person name="Hansel C."/>
            <person name="Singer S."/>
            <person name="Hutchinson M.I."/>
            <person name="de Vries R.P."/>
            <person name="Natvig D.O."/>
            <person name="Powell A.J."/>
            <person name="Tsang A."/>
            <person name="Grigoriev I.V."/>
        </authorList>
    </citation>
    <scope>NUCLEOTIDE SEQUENCE [LARGE SCALE GENOMIC DNA]</scope>
    <source>
        <strain evidence="2 3">CBS 494.80</strain>
    </source>
</reference>
<feature type="compositionally biased region" description="Polar residues" evidence="1">
    <location>
        <begin position="145"/>
        <end position="161"/>
    </location>
</feature>
<keyword evidence="3" id="KW-1185">Reference proteome</keyword>
<evidence type="ECO:0000256" key="1">
    <source>
        <dbReference type="SAM" id="MobiDB-lite"/>
    </source>
</evidence>
<feature type="region of interest" description="Disordered" evidence="1">
    <location>
        <begin position="145"/>
        <end position="177"/>
    </location>
</feature>
<feature type="compositionally biased region" description="Low complexity" evidence="1">
    <location>
        <begin position="27"/>
        <end position="44"/>
    </location>
</feature>
<sequence length="515" mass="57230">MSFDVANAMYRAWHEQHKPSQHNSAPSNLASLPAHHSHSMPSASFDSSKIIPQPSPGQPLPQSFSAPTTLPAPQIAGMTAASIYTNSQVPHHGYQQQIQQPYTPPATRPGSQISGMAVPPTYAHGMMPQQGFQQQIPQVYTTPASTPAPQNAGMNGSSLDTTGMMPQHGYHPAIRPQTFTPPVSTPAFQNPSMAVAPLNVNGMLPQAGSQQGFQQQIPQMYTPPATRPASQNSGMAVSMDTNNQASQQVHGQMGLQPYHPPNPLPTPESNVLSIPTTIISHEDQSKHLWYWIEVIKPLTFHESHLSQSEASRLATLYLSKLDQTTIHPNAHASTTLTLLSESSSFLRYQVLGVLFPLMRRWTSTSDFRTLLSRSTRIQRLALWRQKTIDEPQSMNSYLEVLDTMLDRRWTYAVDAGGNEGVKSMRYKMQGYLLAKFVLTADLVFVELMLKFNTEPYNRERWLNVHYPAMLLKLMAVNQDPVMLPFLVSPPYWPATSRVDEGVMQRCVALLGQKLD</sequence>
<protein>
    <submittedName>
        <fullName evidence="2">Uncharacterized protein</fullName>
    </submittedName>
</protein>
<organism evidence="2 3">
    <name type="scientific">Oculimacula yallundae</name>
    <dbReference type="NCBI Taxonomy" id="86028"/>
    <lineage>
        <taxon>Eukaryota</taxon>
        <taxon>Fungi</taxon>
        <taxon>Dikarya</taxon>
        <taxon>Ascomycota</taxon>
        <taxon>Pezizomycotina</taxon>
        <taxon>Leotiomycetes</taxon>
        <taxon>Helotiales</taxon>
        <taxon>Ploettnerulaceae</taxon>
        <taxon>Oculimacula</taxon>
    </lineage>
</organism>
<gene>
    <name evidence="2" type="ORF">VTL71DRAFT_12994</name>
</gene>